<keyword evidence="7 8" id="KW-0501">Molybdenum cofactor biosynthesis</keyword>
<dbReference type="RefSeq" id="WP_251740894.1">
    <property type="nucleotide sequence ID" value="NZ_JBHUOJ010000027.1"/>
</dbReference>
<comment type="catalytic activity">
    <reaction evidence="8">
        <text>Mo-molybdopterin + GTP + H(+) = Mo-molybdopterin guanine dinucleotide + diphosphate</text>
        <dbReference type="Rhea" id="RHEA:34243"/>
        <dbReference type="ChEBI" id="CHEBI:15378"/>
        <dbReference type="ChEBI" id="CHEBI:33019"/>
        <dbReference type="ChEBI" id="CHEBI:37565"/>
        <dbReference type="ChEBI" id="CHEBI:71302"/>
        <dbReference type="ChEBI" id="CHEBI:71310"/>
        <dbReference type="EC" id="2.7.7.77"/>
    </reaction>
</comment>
<comment type="subcellular location">
    <subcellularLocation>
        <location evidence="8">Cytoplasm</location>
    </subcellularLocation>
</comment>
<protein>
    <recommendedName>
        <fullName evidence="8">Probable molybdenum cofactor guanylyltransferase</fullName>
        <shortName evidence="8">MoCo guanylyltransferase</shortName>
        <ecNumber evidence="8">2.7.7.77</ecNumber>
    </recommendedName>
    <alternativeName>
        <fullName evidence="8">GTP:molybdopterin guanylyltransferase</fullName>
    </alternativeName>
    <alternativeName>
        <fullName evidence="8">Mo-MPT guanylyltransferase</fullName>
    </alternativeName>
    <alternativeName>
        <fullName evidence="8">Molybdopterin guanylyltransferase</fullName>
    </alternativeName>
    <alternativeName>
        <fullName evidence="8">Molybdopterin-guanine dinucleotide synthase</fullName>
        <shortName evidence="8">MGD synthase</shortName>
    </alternativeName>
</protein>
<dbReference type="InterPro" id="IPR029044">
    <property type="entry name" value="Nucleotide-diphossugar_trans"/>
</dbReference>
<dbReference type="EMBL" id="JBHUOJ010000027">
    <property type="protein sequence ID" value="MFD2834120.1"/>
    <property type="molecule type" value="Genomic_DNA"/>
</dbReference>
<dbReference type="HAMAP" id="MF_00316">
    <property type="entry name" value="MobA"/>
    <property type="match status" value="1"/>
</dbReference>
<dbReference type="InterPro" id="IPR025877">
    <property type="entry name" value="MobA-like_NTP_Trfase"/>
</dbReference>
<evidence type="ECO:0000256" key="4">
    <source>
        <dbReference type="ARBA" id="ARBA00022741"/>
    </source>
</evidence>
<dbReference type="Gene3D" id="3.90.550.10">
    <property type="entry name" value="Spore Coat Polysaccharide Biosynthesis Protein SpsA, Chain A"/>
    <property type="match status" value="1"/>
</dbReference>
<proteinExistence type="inferred from homology"/>
<feature type="binding site" evidence="8">
    <location>
        <position position="97"/>
    </location>
    <ligand>
        <name>Mg(2+)</name>
        <dbReference type="ChEBI" id="CHEBI:18420"/>
    </ligand>
</feature>
<organism evidence="10 11">
    <name type="scientific">Christiangramia antarctica</name>
    <dbReference type="NCBI Taxonomy" id="2058158"/>
    <lineage>
        <taxon>Bacteria</taxon>
        <taxon>Pseudomonadati</taxon>
        <taxon>Bacteroidota</taxon>
        <taxon>Flavobacteriia</taxon>
        <taxon>Flavobacteriales</taxon>
        <taxon>Flavobacteriaceae</taxon>
        <taxon>Christiangramia</taxon>
    </lineage>
</organism>
<comment type="caution">
    <text evidence="8">Lacks conserved residue(s) required for the propagation of feature annotation.</text>
</comment>
<reference evidence="11" key="1">
    <citation type="journal article" date="2019" name="Int. J. Syst. Evol. Microbiol.">
        <title>The Global Catalogue of Microorganisms (GCM) 10K type strain sequencing project: providing services to taxonomists for standard genome sequencing and annotation.</title>
        <authorList>
            <consortium name="The Broad Institute Genomics Platform"/>
            <consortium name="The Broad Institute Genome Sequencing Center for Infectious Disease"/>
            <person name="Wu L."/>
            <person name="Ma J."/>
        </authorList>
    </citation>
    <scope>NUCLEOTIDE SEQUENCE [LARGE SCALE GENOMIC DNA]</scope>
    <source>
        <strain evidence="11">KCTC 52925</strain>
    </source>
</reference>
<comment type="domain">
    <text evidence="8">The N-terminal domain determines nucleotide recognition and specific binding, while the C-terminal domain determines the specific binding to the target protein.</text>
</comment>
<dbReference type="PANTHER" id="PTHR19136">
    <property type="entry name" value="MOLYBDENUM COFACTOR GUANYLYLTRANSFERASE"/>
    <property type="match status" value="1"/>
</dbReference>
<keyword evidence="11" id="KW-1185">Reference proteome</keyword>
<keyword evidence="5 8" id="KW-0460">Magnesium</keyword>
<feature type="binding site" evidence="8">
    <location>
        <position position="22"/>
    </location>
    <ligand>
        <name>GTP</name>
        <dbReference type="ChEBI" id="CHEBI:37565"/>
    </ligand>
</feature>
<evidence type="ECO:0000256" key="8">
    <source>
        <dbReference type="HAMAP-Rule" id="MF_00316"/>
    </source>
</evidence>
<dbReference type="Proteomes" id="UP001597438">
    <property type="component" value="Unassembled WGS sequence"/>
</dbReference>
<dbReference type="CDD" id="cd02503">
    <property type="entry name" value="MobA"/>
    <property type="match status" value="1"/>
</dbReference>
<sequence>MKTKIFGLILAGGKSTRMGKDKGNIAYHSQPHREHLYNLLKEVCEEVFMSIREEQTKELAQNFKSIIDTNEFRGPFNGLQSAHQKYPDVAWLVLATDLPLIDLKHIKKLIAERDPAKPATAFATRESGLPEPLCAIWEPHGLEKGKKYLENGINSCPRKFLINSDIKLVFPENDQVLINANSLQDLAEAQKIIAKS</sequence>
<keyword evidence="3 8" id="KW-0479">Metal-binding</keyword>
<evidence type="ECO:0000313" key="10">
    <source>
        <dbReference type="EMBL" id="MFD2834120.1"/>
    </source>
</evidence>
<accession>A0ABW5X6A5</accession>
<evidence type="ECO:0000259" key="9">
    <source>
        <dbReference type="Pfam" id="PF12804"/>
    </source>
</evidence>
<keyword evidence="10" id="KW-0548">Nucleotidyltransferase</keyword>
<dbReference type="GO" id="GO:0016779">
    <property type="term" value="F:nucleotidyltransferase activity"/>
    <property type="evidence" value="ECO:0007669"/>
    <property type="project" value="UniProtKB-KW"/>
</dbReference>
<evidence type="ECO:0000256" key="6">
    <source>
        <dbReference type="ARBA" id="ARBA00023134"/>
    </source>
</evidence>
<evidence type="ECO:0000256" key="5">
    <source>
        <dbReference type="ARBA" id="ARBA00022842"/>
    </source>
</evidence>
<evidence type="ECO:0000256" key="3">
    <source>
        <dbReference type="ARBA" id="ARBA00022723"/>
    </source>
</evidence>
<feature type="binding site" evidence="8">
    <location>
        <position position="97"/>
    </location>
    <ligand>
        <name>GTP</name>
        <dbReference type="ChEBI" id="CHEBI:37565"/>
    </ligand>
</feature>
<dbReference type="SUPFAM" id="SSF53448">
    <property type="entry name" value="Nucleotide-diphospho-sugar transferases"/>
    <property type="match status" value="1"/>
</dbReference>
<feature type="binding site" evidence="8">
    <location>
        <begin position="10"/>
        <end position="12"/>
    </location>
    <ligand>
        <name>GTP</name>
        <dbReference type="ChEBI" id="CHEBI:37565"/>
    </ligand>
</feature>
<dbReference type="Pfam" id="PF12804">
    <property type="entry name" value="NTP_transf_3"/>
    <property type="match status" value="1"/>
</dbReference>
<dbReference type="PANTHER" id="PTHR19136:SF81">
    <property type="entry name" value="MOLYBDENUM COFACTOR GUANYLYLTRANSFERASE"/>
    <property type="match status" value="1"/>
</dbReference>
<comment type="similarity">
    <text evidence="8">Belongs to the MobA family.</text>
</comment>
<keyword evidence="1 8" id="KW-0963">Cytoplasm</keyword>
<keyword evidence="6 8" id="KW-0342">GTP-binding</keyword>
<comment type="cofactor">
    <cofactor evidence="8">
        <name>Mg(2+)</name>
        <dbReference type="ChEBI" id="CHEBI:18420"/>
    </cofactor>
</comment>
<gene>
    <name evidence="8" type="primary">mobA</name>
    <name evidence="10" type="ORF">ACFSYS_12560</name>
</gene>
<keyword evidence="2 8" id="KW-0808">Transferase</keyword>
<evidence type="ECO:0000256" key="7">
    <source>
        <dbReference type="ARBA" id="ARBA00023150"/>
    </source>
</evidence>
<dbReference type="InterPro" id="IPR013482">
    <property type="entry name" value="Molybde_CF_guanTrfase"/>
</dbReference>
<feature type="domain" description="MobA-like NTP transferase" evidence="9">
    <location>
        <begin position="7"/>
        <end position="143"/>
    </location>
</feature>
<name>A0ABW5X6A5_9FLAO</name>
<comment type="caution">
    <text evidence="10">The sequence shown here is derived from an EMBL/GenBank/DDBJ whole genome shotgun (WGS) entry which is preliminary data.</text>
</comment>
<feature type="binding site" evidence="8">
    <location>
        <position position="68"/>
    </location>
    <ligand>
        <name>GTP</name>
        <dbReference type="ChEBI" id="CHEBI:37565"/>
    </ligand>
</feature>
<dbReference type="EC" id="2.7.7.77" evidence="8"/>
<keyword evidence="4 8" id="KW-0547">Nucleotide-binding</keyword>
<evidence type="ECO:0000256" key="1">
    <source>
        <dbReference type="ARBA" id="ARBA00022490"/>
    </source>
</evidence>
<comment type="function">
    <text evidence="8">Transfers a GMP moiety from GTP to Mo-molybdopterin (Mo-MPT) cofactor (Moco or molybdenum cofactor) to form Mo-molybdopterin guanine dinucleotide (Mo-MGD) cofactor.</text>
</comment>
<evidence type="ECO:0000313" key="11">
    <source>
        <dbReference type="Proteomes" id="UP001597438"/>
    </source>
</evidence>
<evidence type="ECO:0000256" key="2">
    <source>
        <dbReference type="ARBA" id="ARBA00022679"/>
    </source>
</evidence>